<reference evidence="1" key="1">
    <citation type="submission" date="2018-05" db="EMBL/GenBank/DDBJ databases">
        <authorList>
            <person name="Lanie J.A."/>
            <person name="Ng W.-L."/>
            <person name="Kazmierczak K.M."/>
            <person name="Andrzejewski T.M."/>
            <person name="Davidsen T.M."/>
            <person name="Wayne K.J."/>
            <person name="Tettelin H."/>
            <person name="Glass J.I."/>
            <person name="Rusch D."/>
            <person name="Podicherti R."/>
            <person name="Tsui H.-C.T."/>
            <person name="Winkler M.E."/>
        </authorList>
    </citation>
    <scope>NUCLEOTIDE SEQUENCE</scope>
</reference>
<gene>
    <name evidence="1" type="ORF">METZ01_LOCUS373022</name>
</gene>
<evidence type="ECO:0008006" key="2">
    <source>
        <dbReference type="Google" id="ProtNLM"/>
    </source>
</evidence>
<feature type="non-terminal residue" evidence="1">
    <location>
        <position position="1"/>
    </location>
</feature>
<dbReference type="SUPFAM" id="SSF54909">
    <property type="entry name" value="Dimeric alpha+beta barrel"/>
    <property type="match status" value="1"/>
</dbReference>
<accession>A0A382TFK2</accession>
<dbReference type="Gene3D" id="3.30.70.100">
    <property type="match status" value="1"/>
</dbReference>
<organism evidence="1">
    <name type="scientific">marine metagenome</name>
    <dbReference type="NCBI Taxonomy" id="408172"/>
    <lineage>
        <taxon>unclassified sequences</taxon>
        <taxon>metagenomes</taxon>
        <taxon>ecological metagenomes</taxon>
    </lineage>
</organism>
<sequence length="72" mass="8240">DDYDGPIKVMVRIHGPLNQIKWQWENDSMDKDAKNAMAFAQNEEWQALIEELAPYIESSSMGDVIWAEVASI</sequence>
<dbReference type="InterPro" id="IPR011008">
    <property type="entry name" value="Dimeric_a/b-barrel"/>
</dbReference>
<proteinExistence type="predicted"/>
<evidence type="ECO:0000313" key="1">
    <source>
        <dbReference type="EMBL" id="SVD20168.1"/>
    </source>
</evidence>
<protein>
    <recommendedName>
        <fullName evidence="2">NIPSNAP domain-containing protein</fullName>
    </recommendedName>
</protein>
<dbReference type="AlphaFoldDB" id="A0A382TFK2"/>
<dbReference type="EMBL" id="UINC01135797">
    <property type="protein sequence ID" value="SVD20168.1"/>
    <property type="molecule type" value="Genomic_DNA"/>
</dbReference>
<name>A0A382TFK2_9ZZZZ</name>